<dbReference type="AlphaFoldDB" id="A0A371NUW1"/>
<organism evidence="2 3">
    <name type="scientific">Microbacterium bovistercoris</name>
    <dbReference type="NCBI Taxonomy" id="2293570"/>
    <lineage>
        <taxon>Bacteria</taxon>
        <taxon>Bacillati</taxon>
        <taxon>Actinomycetota</taxon>
        <taxon>Actinomycetes</taxon>
        <taxon>Micrococcales</taxon>
        <taxon>Microbacteriaceae</taxon>
        <taxon>Microbacterium</taxon>
    </lineage>
</organism>
<dbReference type="SMART" id="SM00530">
    <property type="entry name" value="HTH_XRE"/>
    <property type="match status" value="1"/>
</dbReference>
<dbReference type="Gene3D" id="1.10.260.40">
    <property type="entry name" value="lambda repressor-like DNA-binding domains"/>
    <property type="match status" value="1"/>
</dbReference>
<proteinExistence type="predicted"/>
<evidence type="ECO:0000313" key="2">
    <source>
        <dbReference type="EMBL" id="REJ06288.1"/>
    </source>
</evidence>
<evidence type="ECO:0000313" key="3">
    <source>
        <dbReference type="Proteomes" id="UP000262172"/>
    </source>
</evidence>
<dbReference type="GO" id="GO:0003677">
    <property type="term" value="F:DNA binding"/>
    <property type="evidence" value="ECO:0007669"/>
    <property type="project" value="InterPro"/>
</dbReference>
<dbReference type="CDD" id="cd00093">
    <property type="entry name" value="HTH_XRE"/>
    <property type="match status" value="1"/>
</dbReference>
<name>A0A371NUW1_9MICO</name>
<dbReference type="Proteomes" id="UP000262172">
    <property type="component" value="Unassembled WGS sequence"/>
</dbReference>
<dbReference type="EMBL" id="QUAB01000036">
    <property type="protein sequence ID" value="REJ06288.1"/>
    <property type="molecule type" value="Genomic_DNA"/>
</dbReference>
<dbReference type="InterPro" id="IPR010982">
    <property type="entry name" value="Lambda_DNA-bd_dom_sf"/>
</dbReference>
<dbReference type="PROSITE" id="PS50943">
    <property type="entry name" value="HTH_CROC1"/>
    <property type="match status" value="1"/>
</dbReference>
<dbReference type="Pfam" id="PF13560">
    <property type="entry name" value="HTH_31"/>
    <property type="match status" value="1"/>
</dbReference>
<sequence>MPQRPSDGLGARLAYYRNLSGLSAERLSKKVPMSRAVISNIESGRKKDVTLDEVIALAWALGIPPVALALPIEQPNVFLDVAEGEGVAERVRAWTAIEWFLTGQQANHPATPQQMIAQNRIKMLLDYTRTRERVVRARAEIARGADTATDWSNIIDEEEARLRDLAEGLTGLGIDLTDYKVDETGLPNGDD</sequence>
<feature type="domain" description="HTH cro/C1-type" evidence="1">
    <location>
        <begin position="13"/>
        <end position="68"/>
    </location>
</feature>
<keyword evidence="3" id="KW-1185">Reference proteome</keyword>
<protein>
    <submittedName>
        <fullName evidence="2">XRE family transcriptional regulator</fullName>
    </submittedName>
</protein>
<accession>A0A371NUW1</accession>
<dbReference type="SUPFAM" id="SSF47413">
    <property type="entry name" value="lambda repressor-like DNA-binding domains"/>
    <property type="match status" value="1"/>
</dbReference>
<comment type="caution">
    <text evidence="2">The sequence shown here is derived from an EMBL/GenBank/DDBJ whole genome shotgun (WGS) entry which is preliminary data.</text>
</comment>
<gene>
    <name evidence="2" type="ORF">DY023_06565</name>
</gene>
<evidence type="ECO:0000259" key="1">
    <source>
        <dbReference type="PROSITE" id="PS50943"/>
    </source>
</evidence>
<dbReference type="OrthoDB" id="4161577at2"/>
<dbReference type="RefSeq" id="WP_116241546.1">
    <property type="nucleotide sequence ID" value="NZ_QUAB01000036.1"/>
</dbReference>
<reference evidence="2 3" key="1">
    <citation type="submission" date="2018-08" db="EMBL/GenBank/DDBJ databases">
        <title>Isolation, diversity and antifungal activity of Actinobacteria from cow dung.</title>
        <authorList>
            <person name="Ling L."/>
        </authorList>
    </citation>
    <scope>NUCLEOTIDE SEQUENCE [LARGE SCALE GENOMIC DNA]</scope>
    <source>
        <strain evidence="2 3">NEAU-LLE</strain>
    </source>
</reference>
<dbReference type="InterPro" id="IPR001387">
    <property type="entry name" value="Cro/C1-type_HTH"/>
</dbReference>